<dbReference type="SUPFAM" id="SSF52440">
    <property type="entry name" value="PreATP-grasp domain"/>
    <property type="match status" value="1"/>
</dbReference>
<dbReference type="EC" id="6.3.2.3" evidence="3 12"/>
<feature type="binding site" evidence="13">
    <location>
        <position position="386"/>
    </location>
    <ligand>
        <name>ATP</name>
        <dbReference type="ChEBI" id="CHEBI:30616"/>
    </ligand>
</feature>
<proteinExistence type="inferred from homology"/>
<dbReference type="NCBIfam" id="TIGR01986">
    <property type="entry name" value="glut_syn_euk"/>
    <property type="match status" value="1"/>
</dbReference>
<dbReference type="GO" id="GO:0000287">
    <property type="term" value="F:magnesium ion binding"/>
    <property type="evidence" value="ECO:0007669"/>
    <property type="project" value="UniProtKB-UniRule"/>
</dbReference>
<evidence type="ECO:0000313" key="17">
    <source>
        <dbReference type="Proteomes" id="UP001175271"/>
    </source>
</evidence>
<evidence type="ECO:0000256" key="11">
    <source>
        <dbReference type="ARBA" id="ARBA00048871"/>
    </source>
</evidence>
<dbReference type="InterPro" id="IPR014709">
    <property type="entry name" value="Glutathione_synthase_C_euk"/>
</dbReference>
<keyword evidence="7 12" id="KW-0479">Metal-binding</keyword>
<sequence length="492" mass="55007">MSAGLRLPVELPIPESTLQTLREDAVDWAHAHGMVMRTAERKGNGDICQAAPFALLPSPFPADVFRQAQDVQKAMNLLYFRISFDFEYLKNWHSEVVKSDDFTRGLLSILGKVMEGGGPRQKKMLLTQRSDYMCHVGPNGERELKQIEVNNIAVSMGTLSERCTKLHRRVLKRLGFTATEEQVPENRPTDVLATGLFEAWKDFGDPKAIVLVVVENVNQNQIDQRWIEYKLEELSEGQIEMVRLNLTQCAERVTVDESSGRLLLDGTVRVGLVYFRAGYSPENYPTEVEWKARETIELSDAIKCPWIGLQAANTKKIQQVLAKEGQVERFLPDHPEMVPLIRATFAGLWGLENDDEETKVIVEEAKAHPERFVLKPQLEGGGGNFYGEEIVQKLNSMSKDERSAHILMQRIRPLVVKNYLVRALTETKLSNVVGELGIYGYLYGTMGAETKPESGVVTSNVSGGQIIRSKCEDVNEGGVAVGAAVIDTPFLC</sequence>
<comment type="catalytic activity">
    <reaction evidence="11">
        <text>gamma-L-glutamyl-L-cysteine + glycine + ATP = glutathione + ADP + phosphate + H(+)</text>
        <dbReference type="Rhea" id="RHEA:13557"/>
        <dbReference type="ChEBI" id="CHEBI:15378"/>
        <dbReference type="ChEBI" id="CHEBI:30616"/>
        <dbReference type="ChEBI" id="CHEBI:43474"/>
        <dbReference type="ChEBI" id="CHEBI:57305"/>
        <dbReference type="ChEBI" id="CHEBI:57925"/>
        <dbReference type="ChEBI" id="CHEBI:58173"/>
        <dbReference type="ChEBI" id="CHEBI:456216"/>
        <dbReference type="EC" id="6.3.2.3"/>
    </reaction>
    <physiologicalReaction direction="left-to-right" evidence="11">
        <dbReference type="Rhea" id="RHEA:13558"/>
    </physiologicalReaction>
</comment>
<dbReference type="Gene3D" id="3.30.1490.80">
    <property type="match status" value="1"/>
</dbReference>
<accession>A0AA39HS13</accession>
<evidence type="ECO:0000259" key="15">
    <source>
        <dbReference type="Pfam" id="PF03199"/>
    </source>
</evidence>
<dbReference type="Proteomes" id="UP001175271">
    <property type="component" value="Unassembled WGS sequence"/>
</dbReference>
<keyword evidence="6 12" id="KW-0317">Glutathione biosynthesis</keyword>
<dbReference type="Gene3D" id="3.40.50.1760">
    <property type="entry name" value="Glutathione synthase, substrate-binding domain superfamily, eukaryotic"/>
    <property type="match status" value="1"/>
</dbReference>
<feature type="binding site" evidence="13">
    <location>
        <position position="224"/>
    </location>
    <ligand>
        <name>substrate</name>
    </ligand>
</feature>
<evidence type="ECO:0000256" key="6">
    <source>
        <dbReference type="ARBA" id="ARBA00022684"/>
    </source>
</evidence>
<dbReference type="InterPro" id="IPR014049">
    <property type="entry name" value="Glutathione_synthase_N_euk"/>
</dbReference>
<comment type="cofactor">
    <cofactor evidence="12 14">
        <name>Mg(2+)</name>
        <dbReference type="ChEBI" id="CHEBI:18420"/>
    </cofactor>
    <text evidence="12 14">Binds 1 Mg(2+) ion per subunit.</text>
</comment>
<dbReference type="Gene3D" id="3.30.470.20">
    <property type="entry name" value="ATP-grasp fold, B domain"/>
    <property type="match status" value="1"/>
</dbReference>
<dbReference type="InterPro" id="IPR037013">
    <property type="entry name" value="GSH-S_sub-bd_sf"/>
</dbReference>
<feature type="binding site" evidence="13">
    <location>
        <begin position="375"/>
        <end position="384"/>
    </location>
    <ligand>
        <name>ATP</name>
        <dbReference type="ChEBI" id="CHEBI:30616"/>
    </ligand>
</feature>
<feature type="binding site" evidence="13">
    <location>
        <position position="468"/>
    </location>
    <ligand>
        <name>substrate</name>
    </ligand>
</feature>
<evidence type="ECO:0000256" key="8">
    <source>
        <dbReference type="ARBA" id="ARBA00022741"/>
    </source>
</evidence>
<dbReference type="EMBL" id="JAUCMV010000003">
    <property type="protein sequence ID" value="KAK0409794.1"/>
    <property type="molecule type" value="Genomic_DNA"/>
</dbReference>
<feature type="domain" description="Glutathione synthase substrate-binding" evidence="15">
    <location>
        <begin position="208"/>
        <end position="310"/>
    </location>
</feature>
<reference evidence="16" key="1">
    <citation type="submission" date="2023-06" db="EMBL/GenBank/DDBJ databases">
        <title>Genomic analysis of the entomopathogenic nematode Steinernema hermaphroditum.</title>
        <authorList>
            <person name="Schwarz E.M."/>
            <person name="Heppert J.K."/>
            <person name="Baniya A."/>
            <person name="Schwartz H.T."/>
            <person name="Tan C.-H."/>
            <person name="Antoshechkin I."/>
            <person name="Sternberg P.W."/>
            <person name="Goodrich-Blair H."/>
            <person name="Dillman A.R."/>
        </authorList>
    </citation>
    <scope>NUCLEOTIDE SEQUENCE</scope>
    <source>
        <strain evidence="16">PS9179</strain>
        <tissue evidence="16">Whole animal</tissue>
    </source>
</reference>
<dbReference type="PANTHER" id="PTHR11130">
    <property type="entry name" value="GLUTATHIONE SYNTHETASE"/>
    <property type="match status" value="1"/>
</dbReference>
<comment type="caution">
    <text evidence="16">The sequence shown here is derived from an EMBL/GenBank/DDBJ whole genome shotgun (WGS) entry which is preliminary data.</text>
</comment>
<dbReference type="Pfam" id="PF03199">
    <property type="entry name" value="GSH_synthase"/>
    <property type="match status" value="1"/>
</dbReference>
<evidence type="ECO:0000256" key="10">
    <source>
        <dbReference type="ARBA" id="ARBA00022842"/>
    </source>
</evidence>
<evidence type="ECO:0000313" key="16">
    <source>
        <dbReference type="EMBL" id="KAK0409794.1"/>
    </source>
</evidence>
<feature type="binding site" evidence="14">
    <location>
        <position position="379"/>
    </location>
    <ligand>
        <name>Mg(2+)</name>
        <dbReference type="ChEBI" id="CHEBI:18420"/>
    </ligand>
</feature>
<feature type="binding site" evidence="13">
    <location>
        <position position="435"/>
    </location>
    <ligand>
        <name>ATP</name>
        <dbReference type="ChEBI" id="CHEBI:30616"/>
    </ligand>
</feature>
<feature type="binding site" evidence="13">
    <location>
        <position position="476"/>
    </location>
    <ligand>
        <name>ATP</name>
        <dbReference type="ChEBI" id="CHEBI:30616"/>
    </ligand>
</feature>
<protein>
    <recommendedName>
        <fullName evidence="4 12">Glutathione synthetase</fullName>
        <shortName evidence="12">GSH-S</shortName>
        <ecNumber evidence="3 12">6.3.2.3</ecNumber>
    </recommendedName>
</protein>
<dbReference type="Gene3D" id="1.10.1080.10">
    <property type="entry name" value="Glutathione Synthetase, Chain A, domain 3"/>
    <property type="match status" value="1"/>
</dbReference>
<evidence type="ECO:0000256" key="14">
    <source>
        <dbReference type="PIRSR" id="PIRSR001558-2"/>
    </source>
</evidence>
<evidence type="ECO:0000256" key="7">
    <source>
        <dbReference type="ARBA" id="ARBA00022723"/>
    </source>
</evidence>
<comment type="similarity">
    <text evidence="2 12">Belongs to the eukaryotic GSH synthase family.</text>
</comment>
<comment type="pathway">
    <text evidence="1 12">Sulfur metabolism; glutathione biosynthesis; glutathione from L-cysteine and L-glutamate: step 2/2.</text>
</comment>
<dbReference type="InterPro" id="IPR016185">
    <property type="entry name" value="PreATP-grasp_dom_sf"/>
</dbReference>
<dbReference type="GO" id="GO:0005524">
    <property type="term" value="F:ATP binding"/>
    <property type="evidence" value="ECO:0007669"/>
    <property type="project" value="UniProtKB-UniRule"/>
</dbReference>
<dbReference type="GO" id="GO:0043295">
    <property type="term" value="F:glutathione binding"/>
    <property type="evidence" value="ECO:0007669"/>
    <property type="project" value="UniProtKB-UniRule"/>
</dbReference>
<feature type="binding site" evidence="13">
    <location>
        <position position="315"/>
    </location>
    <ligand>
        <name>ATP</name>
        <dbReference type="ChEBI" id="CHEBI:30616"/>
    </ligand>
</feature>
<keyword evidence="9 12" id="KW-0067">ATP-binding</keyword>
<evidence type="ECO:0000256" key="2">
    <source>
        <dbReference type="ARBA" id="ARBA00010385"/>
    </source>
</evidence>
<keyword evidence="17" id="KW-1185">Reference proteome</keyword>
<dbReference type="Pfam" id="PF03917">
    <property type="entry name" value="GSH_synth_ATP"/>
    <property type="match status" value="1"/>
</dbReference>
<name>A0AA39HS13_9BILA</name>
<feature type="binding site" evidence="14">
    <location>
        <position position="148"/>
    </location>
    <ligand>
        <name>Mg(2+)</name>
        <dbReference type="ChEBI" id="CHEBI:18420"/>
    </ligand>
</feature>
<dbReference type="AlphaFoldDB" id="A0AA39HS13"/>
<feature type="binding site" evidence="13">
    <location>
        <position position="470"/>
    </location>
    <ligand>
        <name>ATP</name>
        <dbReference type="ChEBI" id="CHEBI:30616"/>
    </ligand>
</feature>
<dbReference type="InterPro" id="IPR004887">
    <property type="entry name" value="GSH_synth_subst-bd"/>
</dbReference>
<keyword evidence="8 12" id="KW-0547">Nucleotide-binding</keyword>
<dbReference type="InterPro" id="IPR014042">
    <property type="entry name" value="Glutathione_synthase_a-hlx"/>
</dbReference>
<dbReference type="InterPro" id="IPR005615">
    <property type="entry name" value="Glutathione_synthase"/>
</dbReference>
<dbReference type="Gene3D" id="3.30.1490.50">
    <property type="match status" value="1"/>
</dbReference>
<dbReference type="GO" id="GO:0004363">
    <property type="term" value="F:glutathione synthase activity"/>
    <property type="evidence" value="ECO:0007669"/>
    <property type="project" value="UniProtKB-UniRule"/>
</dbReference>
<feature type="binding site" evidence="13">
    <location>
        <position position="129"/>
    </location>
    <ligand>
        <name>substrate</name>
    </ligand>
</feature>
<evidence type="ECO:0000256" key="1">
    <source>
        <dbReference type="ARBA" id="ARBA00004965"/>
    </source>
</evidence>
<evidence type="ECO:0000256" key="4">
    <source>
        <dbReference type="ARBA" id="ARBA00020821"/>
    </source>
</evidence>
<keyword evidence="5 12" id="KW-0436">Ligase</keyword>
<dbReference type="PANTHER" id="PTHR11130:SF0">
    <property type="entry name" value="GLUTATHIONE SYNTHETASE"/>
    <property type="match status" value="1"/>
</dbReference>
<feature type="binding site" evidence="13">
    <location>
        <begin position="408"/>
        <end position="411"/>
    </location>
    <ligand>
        <name>ATP</name>
        <dbReference type="ChEBI" id="CHEBI:30616"/>
    </ligand>
</feature>
<dbReference type="FunFam" id="3.30.1490.50:FF:000002">
    <property type="entry name" value="Glutathione synthetase"/>
    <property type="match status" value="1"/>
</dbReference>
<evidence type="ECO:0000256" key="12">
    <source>
        <dbReference type="PIRNR" id="PIRNR001558"/>
    </source>
</evidence>
<feature type="binding site" evidence="14">
    <location>
        <position position="150"/>
    </location>
    <ligand>
        <name>Mg(2+)</name>
        <dbReference type="ChEBI" id="CHEBI:18420"/>
    </ligand>
</feature>
<organism evidence="16 17">
    <name type="scientific">Steinernema hermaphroditum</name>
    <dbReference type="NCBI Taxonomy" id="289476"/>
    <lineage>
        <taxon>Eukaryota</taxon>
        <taxon>Metazoa</taxon>
        <taxon>Ecdysozoa</taxon>
        <taxon>Nematoda</taxon>
        <taxon>Chromadorea</taxon>
        <taxon>Rhabditida</taxon>
        <taxon>Tylenchina</taxon>
        <taxon>Panagrolaimomorpha</taxon>
        <taxon>Strongyloidoidea</taxon>
        <taxon>Steinernematidae</taxon>
        <taxon>Steinernema</taxon>
    </lineage>
</organism>
<evidence type="ECO:0000256" key="3">
    <source>
        <dbReference type="ARBA" id="ARBA00012214"/>
    </source>
</evidence>
<evidence type="ECO:0000256" key="9">
    <source>
        <dbReference type="ARBA" id="ARBA00022840"/>
    </source>
</evidence>
<feature type="binding site" evidence="13">
    <location>
        <position position="148"/>
    </location>
    <ligand>
        <name>ATP</name>
        <dbReference type="ChEBI" id="CHEBI:30616"/>
    </ligand>
</feature>
<gene>
    <name evidence="16" type="ORF">QR680_004763</name>
</gene>
<dbReference type="SUPFAM" id="SSF56059">
    <property type="entry name" value="Glutathione synthetase ATP-binding domain-like"/>
    <property type="match status" value="1"/>
</dbReference>
<dbReference type="PIRSF" id="PIRSF001558">
    <property type="entry name" value="GSHase"/>
    <property type="match status" value="1"/>
</dbReference>
<evidence type="ECO:0000256" key="13">
    <source>
        <dbReference type="PIRSR" id="PIRSR001558-1"/>
    </source>
</evidence>
<keyword evidence="10 12" id="KW-0460">Magnesium</keyword>
<evidence type="ECO:0000256" key="5">
    <source>
        <dbReference type="ARBA" id="ARBA00022598"/>
    </source>
</evidence>
<dbReference type="GO" id="GO:0005829">
    <property type="term" value="C:cytosol"/>
    <property type="evidence" value="ECO:0007669"/>
    <property type="project" value="TreeGrafter"/>
</dbReference>